<comment type="caution">
    <text evidence="1">The sequence shown here is derived from an EMBL/GenBank/DDBJ whole genome shotgun (WGS) entry which is preliminary data.</text>
</comment>
<dbReference type="STRING" id="1385510.GCA_000425205_01050"/>
<keyword evidence="2" id="KW-1185">Reference proteome</keyword>
<dbReference type="InterPro" id="IPR011009">
    <property type="entry name" value="Kinase-like_dom_sf"/>
</dbReference>
<proteinExistence type="predicted"/>
<evidence type="ECO:0008006" key="3">
    <source>
        <dbReference type="Google" id="ProtNLM"/>
    </source>
</evidence>
<accession>A0A0A5GK29</accession>
<organism evidence="1 2">
    <name type="scientific">Pontibacillus halophilus JSM 076056 = DSM 19796</name>
    <dbReference type="NCBI Taxonomy" id="1385510"/>
    <lineage>
        <taxon>Bacteria</taxon>
        <taxon>Bacillati</taxon>
        <taxon>Bacillota</taxon>
        <taxon>Bacilli</taxon>
        <taxon>Bacillales</taxon>
        <taxon>Bacillaceae</taxon>
        <taxon>Pontibacillus</taxon>
    </lineage>
</organism>
<dbReference type="RefSeq" id="WP_026802073.1">
    <property type="nucleotide sequence ID" value="NZ_AVPE01000002.1"/>
</dbReference>
<sequence>MNKPSYFPYEGSGETLPYHRLSAFLYKEGGLLVHKLKRLKMHLFDIETSYGKFILKRHLSLHKVNLQWELFESLPSSTGIVPFEHFPNGRTYLTRYNDGWTISRWMPGSVLTYTRRDDAMLAREAIRKFHSVSNGLILPSSKWRPPLCMLWKNRFERFLTSEQLFRKHGKKDVFQSIYTYSAASLKRFSVLDWASIHHRSRTKWNHGDVAAHNFLTNKDEVWMLDFDLLHEGPHVYDWIQFGQRQLPYCTDVTELASLMGEWWTDAIWQRGMVFPADILREFNRGLGEHGIDEIAKLKHLEFQWKRRLEFVDSFTNMVR</sequence>
<evidence type="ECO:0000313" key="1">
    <source>
        <dbReference type="EMBL" id="KGX93631.1"/>
    </source>
</evidence>
<dbReference type="AlphaFoldDB" id="A0A0A5GK29"/>
<reference evidence="1 2" key="1">
    <citation type="submission" date="2013-08" db="EMBL/GenBank/DDBJ databases">
        <authorList>
            <person name="Huang J."/>
            <person name="Wang G."/>
        </authorList>
    </citation>
    <scope>NUCLEOTIDE SEQUENCE [LARGE SCALE GENOMIC DNA]</scope>
    <source>
        <strain evidence="1 2">JSM 076056</strain>
    </source>
</reference>
<dbReference type="EMBL" id="AVPE01000002">
    <property type="protein sequence ID" value="KGX93631.1"/>
    <property type="molecule type" value="Genomic_DNA"/>
</dbReference>
<protein>
    <recommendedName>
        <fullName evidence="3">Aminoglycoside phosphotransferase domain-containing protein</fullName>
    </recommendedName>
</protein>
<evidence type="ECO:0000313" key="2">
    <source>
        <dbReference type="Proteomes" id="UP000030528"/>
    </source>
</evidence>
<name>A0A0A5GK29_9BACI</name>
<dbReference type="OrthoDB" id="2373610at2"/>
<dbReference type="Proteomes" id="UP000030528">
    <property type="component" value="Unassembled WGS sequence"/>
</dbReference>
<gene>
    <name evidence="1" type="ORF">N781_10700</name>
</gene>
<dbReference type="eggNOG" id="COG2334">
    <property type="taxonomic scope" value="Bacteria"/>
</dbReference>
<dbReference type="SUPFAM" id="SSF56112">
    <property type="entry name" value="Protein kinase-like (PK-like)"/>
    <property type="match status" value="1"/>
</dbReference>
<dbReference type="Gene3D" id="3.90.1200.10">
    <property type="match status" value="1"/>
</dbReference>